<organism evidence="2">
    <name type="scientific">Schizophyllum commune (strain H4-8 / FGSC 9210)</name>
    <name type="common">Split gill fungus</name>
    <dbReference type="NCBI Taxonomy" id="578458"/>
    <lineage>
        <taxon>Eukaryota</taxon>
        <taxon>Fungi</taxon>
        <taxon>Dikarya</taxon>
        <taxon>Basidiomycota</taxon>
        <taxon>Agaricomycotina</taxon>
        <taxon>Agaricomycetes</taxon>
        <taxon>Agaricomycetidae</taxon>
        <taxon>Agaricales</taxon>
        <taxon>Schizophyllaceae</taxon>
        <taxon>Schizophyllum</taxon>
    </lineage>
</organism>
<dbReference type="RefSeq" id="XP_003034051.1">
    <property type="nucleotide sequence ID" value="XM_003034005.1"/>
</dbReference>
<dbReference type="HOGENOM" id="CLU_937372_0_0_1"/>
<reference evidence="1 2" key="1">
    <citation type="journal article" date="2010" name="Nat. Biotechnol.">
        <title>Genome sequence of the model mushroom Schizophyllum commune.</title>
        <authorList>
            <person name="Ohm R.A."/>
            <person name="de Jong J.F."/>
            <person name="Lugones L.G."/>
            <person name="Aerts A."/>
            <person name="Kothe E."/>
            <person name="Stajich J.E."/>
            <person name="de Vries R.P."/>
            <person name="Record E."/>
            <person name="Levasseur A."/>
            <person name="Baker S.E."/>
            <person name="Bartholomew K.A."/>
            <person name="Coutinho P.M."/>
            <person name="Erdmann S."/>
            <person name="Fowler T.J."/>
            <person name="Gathman A.C."/>
            <person name="Lombard V."/>
            <person name="Henrissat B."/>
            <person name="Knabe N."/>
            <person name="Kuees U."/>
            <person name="Lilly W.W."/>
            <person name="Lindquist E."/>
            <person name="Lucas S."/>
            <person name="Magnuson J.K."/>
            <person name="Piumi F."/>
            <person name="Raudaskoski M."/>
            <person name="Salamov A."/>
            <person name="Schmutz J."/>
            <person name="Schwarze F.W.M.R."/>
            <person name="vanKuyk P.A."/>
            <person name="Horton J.S."/>
            <person name="Grigoriev I.V."/>
            <person name="Woesten H.A.B."/>
        </authorList>
    </citation>
    <scope>NUCLEOTIDE SEQUENCE [LARGE SCALE GENOMIC DNA]</scope>
    <source>
        <strain evidence="2">H4-8 / FGSC 9210</strain>
    </source>
</reference>
<feature type="non-terminal residue" evidence="1">
    <location>
        <position position="297"/>
    </location>
</feature>
<accession>D8PXW4</accession>
<proteinExistence type="predicted"/>
<dbReference type="VEuPathDB" id="FungiDB:SCHCODRAFT_02664819"/>
<dbReference type="KEGG" id="scm:SCHCO_02664819"/>
<sequence>MLFSALSSALLQASQPKPTVKLSAEHALVEDSAWCDFLALELQDLARTRPAIMGGDLETLKAIMEARYTLLLADAGIHGDSILSSVDENALGYRRRIVVRFYCPGEVCTTHMQVVLLIKSSSQRLPEVVTLWKTAGWVILSHFEMTIQALRLRERLSKPHILLRNGAAKAIDWDSRIPVAGEDLNVYGEYRPSALEGRQVLCQIELSVEVRSHQRTRADSENKLEKGDNDMVVIYSNAGGWVILKDALALMRGDLLSKVDVTALKRRVPENGQLVSVVLDEHIAVAEGDTVHVSCVH</sequence>
<dbReference type="InParanoid" id="D8PXW4"/>
<dbReference type="GeneID" id="9586613"/>
<evidence type="ECO:0000313" key="1">
    <source>
        <dbReference type="EMBL" id="EFI99148.1"/>
    </source>
</evidence>
<protein>
    <submittedName>
        <fullName evidence="1">Uncharacterized protein</fullName>
    </submittedName>
</protein>
<dbReference type="EMBL" id="GL377304">
    <property type="protein sequence ID" value="EFI99148.1"/>
    <property type="molecule type" value="Genomic_DNA"/>
</dbReference>
<dbReference type="Proteomes" id="UP000007431">
    <property type="component" value="Unassembled WGS sequence"/>
</dbReference>
<name>D8PXW4_SCHCM</name>
<evidence type="ECO:0000313" key="2">
    <source>
        <dbReference type="Proteomes" id="UP000007431"/>
    </source>
</evidence>
<keyword evidence="2" id="KW-1185">Reference proteome</keyword>
<gene>
    <name evidence="1" type="ORF">SCHCODRAFT_107323</name>
</gene>
<dbReference type="OrthoDB" id="10556403at2759"/>
<dbReference type="AlphaFoldDB" id="D8PXW4"/>